<proteinExistence type="inferred from homology"/>
<evidence type="ECO:0000256" key="4">
    <source>
        <dbReference type="RuleBase" id="RU003719"/>
    </source>
</evidence>
<evidence type="ECO:0000259" key="6">
    <source>
        <dbReference type="Pfam" id="PF02826"/>
    </source>
</evidence>
<comment type="caution">
    <text evidence="7">The sequence shown here is derived from an EMBL/GenBank/DDBJ whole genome shotgun (WGS) entry which is preliminary data.</text>
</comment>
<dbReference type="EMBL" id="AJJH01000178">
    <property type="protein sequence ID" value="EID71769.1"/>
    <property type="molecule type" value="Genomic_DNA"/>
</dbReference>
<comment type="similarity">
    <text evidence="1 4">Belongs to the D-isomer specific 2-hydroxyacid dehydrogenase family.</text>
</comment>
<dbReference type="InterPro" id="IPR006140">
    <property type="entry name" value="D-isomer_DH_NAD-bd"/>
</dbReference>
<reference evidence="7 8" key="1">
    <citation type="journal article" date="2012" name="J. Bacteriol.">
        <title>Draft genome sequence of the nitrophenol-degrading actinomycete Rhodococcus imtechensis RKJ300.</title>
        <authorList>
            <person name="Vikram S."/>
            <person name="Kumar S."/>
            <person name="Subramanian S."/>
            <person name="Raghava G.P."/>
        </authorList>
    </citation>
    <scope>NUCLEOTIDE SEQUENCE [LARGE SCALE GENOMIC DNA]</scope>
    <source>
        <strain evidence="7 8">RKJ300</strain>
    </source>
</reference>
<dbReference type="InterPro" id="IPR036291">
    <property type="entry name" value="NAD(P)-bd_dom_sf"/>
</dbReference>
<keyword evidence="3" id="KW-0520">NAD</keyword>
<dbReference type="AlphaFoldDB" id="I0W5V3"/>
<dbReference type="Proteomes" id="UP000006447">
    <property type="component" value="Unassembled WGS sequence"/>
</dbReference>
<dbReference type="RefSeq" id="WP_007301597.1">
    <property type="nucleotide sequence ID" value="NZ_AJJH01000178.1"/>
</dbReference>
<accession>I0W5V3</accession>
<dbReference type="GO" id="GO:0016618">
    <property type="term" value="F:hydroxypyruvate reductase [NAD(P)H] activity"/>
    <property type="evidence" value="ECO:0007669"/>
    <property type="project" value="TreeGrafter"/>
</dbReference>
<evidence type="ECO:0000313" key="7">
    <source>
        <dbReference type="EMBL" id="EID71769.1"/>
    </source>
</evidence>
<feature type="domain" description="D-isomer specific 2-hydroxyacid dehydrogenase catalytic" evidence="5">
    <location>
        <begin position="26"/>
        <end position="323"/>
    </location>
</feature>
<name>I0W5V3_RHOOP</name>
<organism evidence="7 8">
    <name type="scientific">Rhodococcus opacus RKJ300 = JCM 13270</name>
    <dbReference type="NCBI Taxonomy" id="1165867"/>
    <lineage>
        <taxon>Bacteria</taxon>
        <taxon>Bacillati</taxon>
        <taxon>Actinomycetota</taxon>
        <taxon>Actinomycetes</taxon>
        <taxon>Mycobacteriales</taxon>
        <taxon>Nocardiaceae</taxon>
        <taxon>Rhodococcus</taxon>
    </lineage>
</organism>
<dbReference type="InterPro" id="IPR006139">
    <property type="entry name" value="D-isomer_2_OHA_DH_cat_dom"/>
</dbReference>
<evidence type="ECO:0000313" key="8">
    <source>
        <dbReference type="Proteomes" id="UP000006447"/>
    </source>
</evidence>
<dbReference type="PANTHER" id="PTHR10996:SF178">
    <property type="entry name" value="2-HYDROXYACID DEHYDROGENASE YGL185C-RELATED"/>
    <property type="match status" value="1"/>
</dbReference>
<feature type="domain" description="D-isomer specific 2-hydroxyacid dehydrogenase NAD-binding" evidence="6">
    <location>
        <begin position="105"/>
        <end position="291"/>
    </location>
</feature>
<evidence type="ECO:0000256" key="1">
    <source>
        <dbReference type="ARBA" id="ARBA00005854"/>
    </source>
</evidence>
<dbReference type="SUPFAM" id="SSF51735">
    <property type="entry name" value="NAD(P)-binding Rossmann-fold domains"/>
    <property type="match status" value="1"/>
</dbReference>
<evidence type="ECO:0000256" key="3">
    <source>
        <dbReference type="ARBA" id="ARBA00023027"/>
    </source>
</evidence>
<dbReference type="Pfam" id="PF00389">
    <property type="entry name" value="2-Hacid_dh"/>
    <property type="match status" value="1"/>
</dbReference>
<dbReference type="Pfam" id="PF02826">
    <property type="entry name" value="2-Hacid_dh_C"/>
    <property type="match status" value="1"/>
</dbReference>
<evidence type="ECO:0000259" key="5">
    <source>
        <dbReference type="Pfam" id="PF00389"/>
    </source>
</evidence>
<dbReference type="PATRIC" id="fig|1165867.3.peg.7937"/>
<gene>
    <name evidence="7" type="ORF">W59_38719</name>
</gene>
<dbReference type="GO" id="GO:0005829">
    <property type="term" value="C:cytosol"/>
    <property type="evidence" value="ECO:0007669"/>
    <property type="project" value="TreeGrafter"/>
</dbReference>
<keyword evidence="2 4" id="KW-0560">Oxidoreductase</keyword>
<dbReference type="InterPro" id="IPR050223">
    <property type="entry name" value="D-isomer_2-hydroxyacid_DH"/>
</dbReference>
<dbReference type="PANTHER" id="PTHR10996">
    <property type="entry name" value="2-HYDROXYACID DEHYDROGENASE-RELATED"/>
    <property type="match status" value="1"/>
</dbReference>
<dbReference type="GO" id="GO:0051287">
    <property type="term" value="F:NAD binding"/>
    <property type="evidence" value="ECO:0007669"/>
    <property type="project" value="InterPro"/>
</dbReference>
<dbReference type="SUPFAM" id="SSF52283">
    <property type="entry name" value="Formate/glycerate dehydrogenase catalytic domain-like"/>
    <property type="match status" value="1"/>
</dbReference>
<dbReference type="CDD" id="cd12165">
    <property type="entry name" value="2-Hacid_dh_6"/>
    <property type="match status" value="1"/>
</dbReference>
<dbReference type="Gene3D" id="3.40.50.720">
    <property type="entry name" value="NAD(P)-binding Rossmann-like Domain"/>
    <property type="match status" value="2"/>
</dbReference>
<evidence type="ECO:0000256" key="2">
    <source>
        <dbReference type="ARBA" id="ARBA00023002"/>
    </source>
</evidence>
<sequence length="334" mass="35374">MKIVVADSNLMPHRPRLEAAVPSDTRLSWHDSFDEAALIEDLRDADVYVGGKFTPSMASAAERLRLVHVAGAGTDNIAFDALAPDVLVANTFHHEKSIAEYVVAATVMLRRGFVAQDTALRQGVWATSVYDDRLTQSNSLQGARVGFVGFGHIGQAAWTLFRAFGATGAAVTGRGNVDAPSAGLDWAADVSQLGRLLVESDVVVVSAPLDDRTRGMIGADELRALGRDGVLVNVGRGPLVQEQALFDALSSSTIAGAAIDVWYDYPGPDGRGTPSALPFSELPNILMTPHSSGVSQQTFVGRVDDIADNITRLARGEQLRNVVTPAVGSKGSRA</sequence>
<protein>
    <submittedName>
        <fullName evidence="7">Phosphoglycerate dehydrogenase</fullName>
    </submittedName>
</protein>
<dbReference type="GO" id="GO:0030267">
    <property type="term" value="F:glyoxylate reductase (NADPH) activity"/>
    <property type="evidence" value="ECO:0007669"/>
    <property type="project" value="TreeGrafter"/>
</dbReference>